<proteinExistence type="predicted"/>
<protein>
    <submittedName>
        <fullName evidence="1">Uncharacterized protein</fullName>
    </submittedName>
</protein>
<keyword evidence="2" id="KW-1185">Reference proteome</keyword>
<gene>
    <name evidence="1" type="ORF">MA16_Dca018842</name>
</gene>
<dbReference type="EMBL" id="KZ502452">
    <property type="protein sequence ID" value="PKU78451.1"/>
    <property type="molecule type" value="Genomic_DNA"/>
</dbReference>
<reference evidence="1 2" key="1">
    <citation type="journal article" date="2016" name="Sci. Rep.">
        <title>The Dendrobium catenatum Lindl. genome sequence provides insights into polysaccharide synthase, floral development and adaptive evolution.</title>
        <authorList>
            <person name="Zhang G.Q."/>
            <person name="Xu Q."/>
            <person name="Bian C."/>
            <person name="Tsai W.C."/>
            <person name="Yeh C.M."/>
            <person name="Liu K.W."/>
            <person name="Yoshida K."/>
            <person name="Zhang L.S."/>
            <person name="Chang S.B."/>
            <person name="Chen F."/>
            <person name="Shi Y."/>
            <person name="Su Y.Y."/>
            <person name="Zhang Y.Q."/>
            <person name="Chen L.J."/>
            <person name="Yin Y."/>
            <person name="Lin M."/>
            <person name="Huang H."/>
            <person name="Deng H."/>
            <person name="Wang Z.W."/>
            <person name="Zhu S.L."/>
            <person name="Zhao X."/>
            <person name="Deng C."/>
            <person name="Niu S.C."/>
            <person name="Huang J."/>
            <person name="Wang M."/>
            <person name="Liu G.H."/>
            <person name="Yang H.J."/>
            <person name="Xiao X.J."/>
            <person name="Hsiao Y.Y."/>
            <person name="Wu W.L."/>
            <person name="Chen Y.Y."/>
            <person name="Mitsuda N."/>
            <person name="Ohme-Takagi M."/>
            <person name="Luo Y.B."/>
            <person name="Van de Peer Y."/>
            <person name="Liu Z.J."/>
        </authorList>
    </citation>
    <scope>NUCLEOTIDE SEQUENCE [LARGE SCALE GENOMIC DNA]</scope>
    <source>
        <tissue evidence="1">The whole plant</tissue>
    </source>
</reference>
<evidence type="ECO:0000313" key="1">
    <source>
        <dbReference type="EMBL" id="PKU78451.1"/>
    </source>
</evidence>
<dbReference type="Proteomes" id="UP000233837">
    <property type="component" value="Unassembled WGS sequence"/>
</dbReference>
<evidence type="ECO:0000313" key="2">
    <source>
        <dbReference type="Proteomes" id="UP000233837"/>
    </source>
</evidence>
<dbReference type="AlphaFoldDB" id="A0A2I0WS31"/>
<reference evidence="1 2" key="2">
    <citation type="journal article" date="2017" name="Nature">
        <title>The Apostasia genome and the evolution of orchids.</title>
        <authorList>
            <person name="Zhang G.Q."/>
            <person name="Liu K.W."/>
            <person name="Li Z."/>
            <person name="Lohaus R."/>
            <person name="Hsiao Y.Y."/>
            <person name="Niu S.C."/>
            <person name="Wang J.Y."/>
            <person name="Lin Y.C."/>
            <person name="Xu Q."/>
            <person name="Chen L.J."/>
            <person name="Yoshida K."/>
            <person name="Fujiwara S."/>
            <person name="Wang Z.W."/>
            <person name="Zhang Y.Q."/>
            <person name="Mitsuda N."/>
            <person name="Wang M."/>
            <person name="Liu G.H."/>
            <person name="Pecoraro L."/>
            <person name="Huang H.X."/>
            <person name="Xiao X.J."/>
            <person name="Lin M."/>
            <person name="Wu X.Y."/>
            <person name="Wu W.L."/>
            <person name="Chen Y.Y."/>
            <person name="Chang S.B."/>
            <person name="Sakamoto S."/>
            <person name="Ohme-Takagi M."/>
            <person name="Yagi M."/>
            <person name="Zeng S.J."/>
            <person name="Shen C.Y."/>
            <person name="Yeh C.M."/>
            <person name="Luo Y.B."/>
            <person name="Tsai W.C."/>
            <person name="Van de Peer Y."/>
            <person name="Liu Z.J."/>
        </authorList>
    </citation>
    <scope>NUCLEOTIDE SEQUENCE [LARGE SCALE GENOMIC DNA]</scope>
    <source>
        <tissue evidence="1">The whole plant</tissue>
    </source>
</reference>
<accession>A0A2I0WS31</accession>
<sequence length="124" mass="13891">MLGSIADPLLYSDHPQAYTQKASAPLEIPKHSISLSHTQEELCSLHSSPLLVRPPSRHVRENTHLRFFWPQARKRGHEQFRLLDSRLISNSNEGRLLLSTSFDPYILAIPAMKVGGGNLALIPC</sequence>
<name>A0A2I0WS31_9ASPA</name>
<organism evidence="1 2">
    <name type="scientific">Dendrobium catenatum</name>
    <dbReference type="NCBI Taxonomy" id="906689"/>
    <lineage>
        <taxon>Eukaryota</taxon>
        <taxon>Viridiplantae</taxon>
        <taxon>Streptophyta</taxon>
        <taxon>Embryophyta</taxon>
        <taxon>Tracheophyta</taxon>
        <taxon>Spermatophyta</taxon>
        <taxon>Magnoliopsida</taxon>
        <taxon>Liliopsida</taxon>
        <taxon>Asparagales</taxon>
        <taxon>Orchidaceae</taxon>
        <taxon>Epidendroideae</taxon>
        <taxon>Malaxideae</taxon>
        <taxon>Dendrobiinae</taxon>
        <taxon>Dendrobium</taxon>
    </lineage>
</organism>